<dbReference type="Proteomes" id="UP000708208">
    <property type="component" value="Unassembled WGS sequence"/>
</dbReference>
<dbReference type="AlphaFoldDB" id="A0A8J2LB30"/>
<protein>
    <submittedName>
        <fullName evidence="1">Uncharacterized protein</fullName>
    </submittedName>
</protein>
<evidence type="ECO:0000313" key="2">
    <source>
        <dbReference type="Proteomes" id="UP000708208"/>
    </source>
</evidence>
<organism evidence="1 2">
    <name type="scientific">Allacma fusca</name>
    <dbReference type="NCBI Taxonomy" id="39272"/>
    <lineage>
        <taxon>Eukaryota</taxon>
        <taxon>Metazoa</taxon>
        <taxon>Ecdysozoa</taxon>
        <taxon>Arthropoda</taxon>
        <taxon>Hexapoda</taxon>
        <taxon>Collembola</taxon>
        <taxon>Symphypleona</taxon>
        <taxon>Sminthuridae</taxon>
        <taxon>Allacma</taxon>
    </lineage>
</organism>
<name>A0A8J2LB30_9HEXA</name>
<sequence>METRPAKLTLLKWDGTRLEMTGRKCKAGVYLSKPSAFRCACVTGVWGFYSSYCRRPFLFVA</sequence>
<reference evidence="1" key="1">
    <citation type="submission" date="2021-06" db="EMBL/GenBank/DDBJ databases">
        <authorList>
            <person name="Hodson N. C."/>
            <person name="Mongue J. A."/>
            <person name="Jaron S. K."/>
        </authorList>
    </citation>
    <scope>NUCLEOTIDE SEQUENCE</scope>
</reference>
<evidence type="ECO:0000313" key="1">
    <source>
        <dbReference type="EMBL" id="CAG7819078.1"/>
    </source>
</evidence>
<accession>A0A8J2LB30</accession>
<keyword evidence="2" id="KW-1185">Reference proteome</keyword>
<comment type="caution">
    <text evidence="1">The sequence shown here is derived from an EMBL/GenBank/DDBJ whole genome shotgun (WGS) entry which is preliminary data.</text>
</comment>
<gene>
    <name evidence="1" type="ORF">AFUS01_LOCUS29548</name>
</gene>
<dbReference type="EMBL" id="CAJVCH010438404">
    <property type="protein sequence ID" value="CAG7819078.1"/>
    <property type="molecule type" value="Genomic_DNA"/>
</dbReference>
<proteinExistence type="predicted"/>
<feature type="non-terminal residue" evidence="1">
    <location>
        <position position="1"/>
    </location>
</feature>